<keyword evidence="4" id="KW-1185">Reference proteome</keyword>
<dbReference type="Pfam" id="PF00098">
    <property type="entry name" value="zf-CCHC"/>
    <property type="match status" value="1"/>
</dbReference>
<keyword evidence="1" id="KW-0863">Zinc-finger</keyword>
<dbReference type="AlphaFoldDB" id="A0AAD9ZW62"/>
<keyword evidence="1" id="KW-0479">Metal-binding</keyword>
<reference evidence="3" key="1">
    <citation type="journal article" date="2023" name="Plant J.">
        <title>Genome sequences and population genomics provide insights into the demographic history, inbreeding, and mutation load of two 'living fossil' tree species of Dipteronia.</title>
        <authorList>
            <person name="Feng Y."/>
            <person name="Comes H.P."/>
            <person name="Chen J."/>
            <person name="Zhu S."/>
            <person name="Lu R."/>
            <person name="Zhang X."/>
            <person name="Li P."/>
            <person name="Qiu J."/>
            <person name="Olsen K.M."/>
            <person name="Qiu Y."/>
        </authorList>
    </citation>
    <scope>NUCLEOTIDE SEQUENCE</scope>
    <source>
        <strain evidence="3">NBL</strain>
    </source>
</reference>
<evidence type="ECO:0000256" key="1">
    <source>
        <dbReference type="PROSITE-ProRule" id="PRU00047"/>
    </source>
</evidence>
<dbReference type="InterPro" id="IPR036875">
    <property type="entry name" value="Znf_CCHC_sf"/>
</dbReference>
<accession>A0AAD9ZW62</accession>
<dbReference type="SUPFAM" id="SSF57756">
    <property type="entry name" value="Retrovirus zinc finger-like domains"/>
    <property type="match status" value="1"/>
</dbReference>
<organism evidence="3 4">
    <name type="scientific">Dipteronia sinensis</name>
    <dbReference type="NCBI Taxonomy" id="43782"/>
    <lineage>
        <taxon>Eukaryota</taxon>
        <taxon>Viridiplantae</taxon>
        <taxon>Streptophyta</taxon>
        <taxon>Embryophyta</taxon>
        <taxon>Tracheophyta</taxon>
        <taxon>Spermatophyta</taxon>
        <taxon>Magnoliopsida</taxon>
        <taxon>eudicotyledons</taxon>
        <taxon>Gunneridae</taxon>
        <taxon>Pentapetalae</taxon>
        <taxon>rosids</taxon>
        <taxon>malvids</taxon>
        <taxon>Sapindales</taxon>
        <taxon>Sapindaceae</taxon>
        <taxon>Hippocastanoideae</taxon>
        <taxon>Acereae</taxon>
        <taxon>Dipteronia</taxon>
    </lineage>
</organism>
<feature type="domain" description="CCHC-type" evidence="2">
    <location>
        <begin position="80"/>
        <end position="95"/>
    </location>
</feature>
<evidence type="ECO:0000313" key="4">
    <source>
        <dbReference type="Proteomes" id="UP001281410"/>
    </source>
</evidence>
<evidence type="ECO:0000313" key="3">
    <source>
        <dbReference type="EMBL" id="KAK3193553.1"/>
    </source>
</evidence>
<dbReference type="EMBL" id="JANJYJ010000008">
    <property type="protein sequence ID" value="KAK3193553.1"/>
    <property type="molecule type" value="Genomic_DNA"/>
</dbReference>
<sequence>MTGKKTNVQLIYLAANWYSTECIRQAYARLINLVGHPSTWVVPEDVKSRIVIKPDEVKQADRLKVSRAPSSGKVPKQMNCSQCGAVGHLRVNCPNPPSSQDTSTSVTQDIGVGKKRKCRVCRVIGHYQKTCPDKQSQGHE</sequence>
<proteinExistence type="predicted"/>
<dbReference type="PROSITE" id="PS50158">
    <property type="entry name" value="ZF_CCHC"/>
    <property type="match status" value="1"/>
</dbReference>
<gene>
    <name evidence="3" type="ORF">Dsin_024863</name>
</gene>
<dbReference type="GO" id="GO:0008270">
    <property type="term" value="F:zinc ion binding"/>
    <property type="evidence" value="ECO:0007669"/>
    <property type="project" value="UniProtKB-KW"/>
</dbReference>
<dbReference type="InterPro" id="IPR001878">
    <property type="entry name" value="Znf_CCHC"/>
</dbReference>
<keyword evidence="1" id="KW-0862">Zinc</keyword>
<name>A0AAD9ZW62_9ROSI</name>
<dbReference type="Gene3D" id="4.10.60.10">
    <property type="entry name" value="Zinc finger, CCHC-type"/>
    <property type="match status" value="1"/>
</dbReference>
<evidence type="ECO:0000259" key="2">
    <source>
        <dbReference type="PROSITE" id="PS50158"/>
    </source>
</evidence>
<dbReference type="GO" id="GO:0003676">
    <property type="term" value="F:nucleic acid binding"/>
    <property type="evidence" value="ECO:0007669"/>
    <property type="project" value="InterPro"/>
</dbReference>
<comment type="caution">
    <text evidence="3">The sequence shown here is derived from an EMBL/GenBank/DDBJ whole genome shotgun (WGS) entry which is preliminary data.</text>
</comment>
<dbReference type="Proteomes" id="UP001281410">
    <property type="component" value="Unassembled WGS sequence"/>
</dbReference>
<dbReference type="SMART" id="SM00343">
    <property type="entry name" value="ZnF_C2HC"/>
    <property type="match status" value="2"/>
</dbReference>
<protein>
    <recommendedName>
        <fullName evidence="2">CCHC-type domain-containing protein</fullName>
    </recommendedName>
</protein>